<protein>
    <recommendedName>
        <fullName evidence="4">Putative pterin-4-alpha-carbinolamine dehydratase</fullName>
        <shortName evidence="4">PHS</shortName>
        <ecNumber evidence="4">4.2.1.96</ecNumber>
    </recommendedName>
    <alternativeName>
        <fullName evidence="4">4-alpha-hydroxy-tetrahydropterin dehydratase</fullName>
    </alternativeName>
    <alternativeName>
        <fullName evidence="4">Pterin carbinolamine dehydratase</fullName>
        <shortName evidence="4">PCD</shortName>
    </alternativeName>
</protein>
<gene>
    <name evidence="5" type="ORF">LuPra_06063</name>
</gene>
<dbReference type="Proteomes" id="UP000076079">
    <property type="component" value="Chromosome"/>
</dbReference>
<dbReference type="AlphaFoldDB" id="A0A143PWN8"/>
<comment type="similarity">
    <text evidence="2 4">Belongs to the pterin-4-alpha-carbinolamine dehydratase family.</text>
</comment>
<keyword evidence="6" id="KW-1185">Reference proteome</keyword>
<evidence type="ECO:0000256" key="3">
    <source>
        <dbReference type="ARBA" id="ARBA00023239"/>
    </source>
</evidence>
<dbReference type="InterPro" id="IPR036428">
    <property type="entry name" value="PCD_sf"/>
</dbReference>
<evidence type="ECO:0000256" key="1">
    <source>
        <dbReference type="ARBA" id="ARBA00001554"/>
    </source>
</evidence>
<proteinExistence type="inferred from homology"/>
<reference evidence="6" key="2">
    <citation type="submission" date="2016-04" db="EMBL/GenBank/DDBJ databases">
        <title>First Complete Genome Sequence of a Subdivision 6 Acidobacterium.</title>
        <authorList>
            <person name="Huang S."/>
            <person name="Vieira S."/>
            <person name="Bunk B."/>
            <person name="Riedel T."/>
            <person name="Sproeer C."/>
            <person name="Overmann J."/>
        </authorList>
    </citation>
    <scope>NUCLEOTIDE SEQUENCE [LARGE SCALE GENOMIC DNA]</scope>
    <source>
        <strain evidence="6">DSM 100886 HEG_-6_39</strain>
    </source>
</reference>
<dbReference type="GO" id="GO:0006729">
    <property type="term" value="P:tetrahydrobiopterin biosynthetic process"/>
    <property type="evidence" value="ECO:0007669"/>
    <property type="project" value="InterPro"/>
</dbReference>
<dbReference type="CDD" id="cd00488">
    <property type="entry name" value="PCD_DCoH"/>
    <property type="match status" value="1"/>
</dbReference>
<organism evidence="5 6">
    <name type="scientific">Luteitalea pratensis</name>
    <dbReference type="NCBI Taxonomy" id="1855912"/>
    <lineage>
        <taxon>Bacteria</taxon>
        <taxon>Pseudomonadati</taxon>
        <taxon>Acidobacteriota</taxon>
        <taxon>Vicinamibacteria</taxon>
        <taxon>Vicinamibacterales</taxon>
        <taxon>Vicinamibacteraceae</taxon>
        <taxon>Luteitalea</taxon>
    </lineage>
</organism>
<dbReference type="KEGG" id="abac:LuPra_06063"/>
<accession>A0A143PWN8</accession>
<name>A0A143PWN8_LUTPR</name>
<comment type="catalytic activity">
    <reaction evidence="1 4">
        <text>(4aS,6R)-4a-hydroxy-L-erythro-5,6,7,8-tetrahydrobiopterin = (6R)-L-erythro-6,7-dihydrobiopterin + H2O</text>
        <dbReference type="Rhea" id="RHEA:11920"/>
        <dbReference type="ChEBI" id="CHEBI:15377"/>
        <dbReference type="ChEBI" id="CHEBI:15642"/>
        <dbReference type="ChEBI" id="CHEBI:43120"/>
        <dbReference type="EC" id="4.2.1.96"/>
    </reaction>
</comment>
<evidence type="ECO:0000313" key="6">
    <source>
        <dbReference type="Proteomes" id="UP000076079"/>
    </source>
</evidence>
<evidence type="ECO:0000313" key="5">
    <source>
        <dbReference type="EMBL" id="AMY12781.1"/>
    </source>
</evidence>
<evidence type="ECO:0000256" key="2">
    <source>
        <dbReference type="ARBA" id="ARBA00006472"/>
    </source>
</evidence>
<dbReference type="EMBL" id="CP015136">
    <property type="protein sequence ID" value="AMY12781.1"/>
    <property type="molecule type" value="Genomic_DNA"/>
</dbReference>
<evidence type="ECO:0000256" key="4">
    <source>
        <dbReference type="HAMAP-Rule" id="MF_00434"/>
    </source>
</evidence>
<keyword evidence="3 4" id="KW-0456">Lyase</keyword>
<dbReference type="OrthoDB" id="9800108at2"/>
<dbReference type="NCBIfam" id="NF002017">
    <property type="entry name" value="PRK00823.1-2"/>
    <property type="match status" value="1"/>
</dbReference>
<sequence length="101" mass="11278">MSDPLDSTQLNAALATLPGWSLQGNAIQRQFTITSFPDAVAVLTRLAFEAESVDHHPDFVLEYRRLTVRFWTHTANGVTQKDVDGARTAERLVGQYAVFEK</sequence>
<dbReference type="PANTHER" id="PTHR12599">
    <property type="entry name" value="PTERIN-4-ALPHA-CARBINOLAMINE DEHYDRATASE"/>
    <property type="match status" value="1"/>
</dbReference>
<dbReference type="InterPro" id="IPR001533">
    <property type="entry name" value="Pterin_deHydtase"/>
</dbReference>
<dbReference type="EC" id="4.2.1.96" evidence="4"/>
<dbReference type="HAMAP" id="MF_00434">
    <property type="entry name" value="Pterin_4_alpha"/>
    <property type="match status" value="1"/>
</dbReference>
<dbReference type="Pfam" id="PF01329">
    <property type="entry name" value="Pterin_4a"/>
    <property type="match status" value="1"/>
</dbReference>
<dbReference type="Gene3D" id="3.30.1360.20">
    <property type="entry name" value="Transcriptional coactivator/pterin dehydratase"/>
    <property type="match status" value="1"/>
</dbReference>
<dbReference type="RefSeq" id="WP_110174208.1">
    <property type="nucleotide sequence ID" value="NZ_CP015136.1"/>
</dbReference>
<dbReference type="STRING" id="1855912.LuPra_06063"/>
<dbReference type="PANTHER" id="PTHR12599:SF0">
    <property type="entry name" value="PTERIN-4-ALPHA-CARBINOLAMINE DEHYDRATASE"/>
    <property type="match status" value="1"/>
</dbReference>
<reference evidence="5 6" key="1">
    <citation type="journal article" date="2016" name="Genome Announc.">
        <title>First Complete Genome Sequence of a Subdivision 6 Acidobacterium Strain.</title>
        <authorList>
            <person name="Huang S."/>
            <person name="Vieira S."/>
            <person name="Bunk B."/>
            <person name="Riedel T."/>
            <person name="Sproer C."/>
            <person name="Overmann J."/>
        </authorList>
    </citation>
    <scope>NUCLEOTIDE SEQUENCE [LARGE SCALE GENOMIC DNA]</scope>
    <source>
        <strain evidence="6">DSM 100886 HEG_-6_39</strain>
    </source>
</reference>
<dbReference type="SUPFAM" id="SSF55248">
    <property type="entry name" value="PCD-like"/>
    <property type="match status" value="1"/>
</dbReference>
<dbReference type="GO" id="GO:0008124">
    <property type="term" value="F:4-alpha-hydroxytetrahydrobiopterin dehydratase activity"/>
    <property type="evidence" value="ECO:0007669"/>
    <property type="project" value="UniProtKB-UniRule"/>
</dbReference>